<accession>A0A1I2RX28</accession>
<name>A0A1I2RX28_9BACL</name>
<dbReference type="Proteomes" id="UP000198661">
    <property type="component" value="Unassembled WGS sequence"/>
</dbReference>
<evidence type="ECO:0000313" key="2">
    <source>
        <dbReference type="Proteomes" id="UP000198661"/>
    </source>
</evidence>
<sequence>MDFLEREMAQDMLLMEKQLTQSYTTAETECANEGLRKTLHRLHEDTESMHARLFHAMHQRGWYQTPVAGQQAIETAILSWEQKELRGERRETPR</sequence>
<dbReference type="EMBL" id="FOOK01000033">
    <property type="protein sequence ID" value="SFG43207.1"/>
    <property type="molecule type" value="Genomic_DNA"/>
</dbReference>
<dbReference type="Pfam" id="PF07875">
    <property type="entry name" value="Coat_F"/>
    <property type="match status" value="1"/>
</dbReference>
<proteinExistence type="predicted"/>
<dbReference type="Gene3D" id="1.20.1260.10">
    <property type="match status" value="1"/>
</dbReference>
<dbReference type="InterPro" id="IPR012851">
    <property type="entry name" value="Spore_coat_CotF-like"/>
</dbReference>
<organism evidence="1 2">
    <name type="scientific">Planifilum fulgidum</name>
    <dbReference type="NCBI Taxonomy" id="201973"/>
    <lineage>
        <taxon>Bacteria</taxon>
        <taxon>Bacillati</taxon>
        <taxon>Bacillota</taxon>
        <taxon>Bacilli</taxon>
        <taxon>Bacillales</taxon>
        <taxon>Thermoactinomycetaceae</taxon>
        <taxon>Planifilum</taxon>
    </lineage>
</organism>
<dbReference type="STRING" id="201973.SAMN04488025_13332"/>
<gene>
    <name evidence="1" type="ORF">SAMN04488025_13332</name>
</gene>
<protein>
    <submittedName>
        <fullName evidence="1">Coat F domain-containing protein</fullName>
    </submittedName>
</protein>
<dbReference type="RefSeq" id="WP_092040694.1">
    <property type="nucleotide sequence ID" value="NZ_FOOK01000033.1"/>
</dbReference>
<keyword evidence="2" id="KW-1185">Reference proteome</keyword>
<evidence type="ECO:0000313" key="1">
    <source>
        <dbReference type="EMBL" id="SFG43207.1"/>
    </source>
</evidence>
<dbReference type="InterPro" id="IPR012347">
    <property type="entry name" value="Ferritin-like"/>
</dbReference>
<dbReference type="OrthoDB" id="1685263at2"/>
<dbReference type="AlphaFoldDB" id="A0A1I2RX28"/>
<reference evidence="1 2" key="1">
    <citation type="submission" date="2016-10" db="EMBL/GenBank/DDBJ databases">
        <authorList>
            <person name="de Groot N.N."/>
        </authorList>
    </citation>
    <scope>NUCLEOTIDE SEQUENCE [LARGE SCALE GENOMIC DNA]</scope>
    <source>
        <strain evidence="1 2">DSM 44945</strain>
    </source>
</reference>